<dbReference type="Gene3D" id="1.20.120.720">
    <property type="entry name" value="Myosin VI head, motor domain, U50 subdomain"/>
    <property type="match status" value="1"/>
</dbReference>
<keyword evidence="5" id="KW-0112">Calmodulin-binding</keyword>
<accession>A0A6P6NX81</accession>
<dbReference type="FunFam" id="1.20.120.720:FF:000002">
    <property type="entry name" value="Myosin heavy chain 10"/>
    <property type="match status" value="1"/>
</dbReference>
<evidence type="ECO:0000313" key="14">
    <source>
        <dbReference type="Proteomes" id="UP000515129"/>
    </source>
</evidence>
<dbReference type="GO" id="GO:0005737">
    <property type="term" value="C:cytoplasm"/>
    <property type="evidence" value="ECO:0007669"/>
    <property type="project" value="TreeGrafter"/>
</dbReference>
<dbReference type="GO" id="GO:0008360">
    <property type="term" value="P:regulation of cell shape"/>
    <property type="evidence" value="ECO:0007669"/>
    <property type="project" value="TreeGrafter"/>
</dbReference>
<protein>
    <submittedName>
        <fullName evidence="15">Myosin-10 isoform X2</fullName>
    </submittedName>
</protein>
<feature type="binding site" evidence="10">
    <location>
        <begin position="181"/>
        <end position="188"/>
    </location>
    <ligand>
        <name>ATP</name>
        <dbReference type="ChEBI" id="CHEBI:30616"/>
    </ligand>
</feature>
<dbReference type="InterPro" id="IPR004009">
    <property type="entry name" value="SH3_Myosin"/>
</dbReference>
<dbReference type="FunFam" id="1.20.58.530:FF:000003">
    <property type="entry name" value="Myosin heavy chain 10"/>
    <property type="match status" value="1"/>
</dbReference>
<dbReference type="PROSITE" id="PS51844">
    <property type="entry name" value="SH3_LIKE"/>
    <property type="match status" value="1"/>
</dbReference>
<evidence type="ECO:0000256" key="11">
    <source>
        <dbReference type="SAM" id="MobiDB-lite"/>
    </source>
</evidence>
<dbReference type="PANTHER" id="PTHR45615">
    <property type="entry name" value="MYOSIN HEAVY CHAIN, NON-MUSCLE"/>
    <property type="match status" value="1"/>
</dbReference>
<dbReference type="Gene3D" id="1.20.5.340">
    <property type="match status" value="4"/>
</dbReference>
<evidence type="ECO:0000256" key="6">
    <source>
        <dbReference type="ARBA" id="ARBA00023054"/>
    </source>
</evidence>
<dbReference type="GO" id="GO:0016460">
    <property type="term" value="C:myosin II complex"/>
    <property type="evidence" value="ECO:0007669"/>
    <property type="project" value="TreeGrafter"/>
</dbReference>
<dbReference type="GO" id="GO:0032982">
    <property type="term" value="C:myosin filament"/>
    <property type="evidence" value="ECO:0007669"/>
    <property type="project" value="TreeGrafter"/>
</dbReference>
<dbReference type="FunFam" id="2.30.30.360:FF:000001">
    <property type="entry name" value="Myosin heavy chain"/>
    <property type="match status" value="1"/>
</dbReference>
<gene>
    <name evidence="15" type="primary">myh10</name>
</gene>
<dbReference type="Gene3D" id="4.10.270.10">
    <property type="entry name" value="Myosin, subunit A"/>
    <property type="match status" value="1"/>
</dbReference>
<dbReference type="GO" id="GO:0000146">
    <property type="term" value="F:microfilament motor activity"/>
    <property type="evidence" value="ECO:0007669"/>
    <property type="project" value="TreeGrafter"/>
</dbReference>
<dbReference type="Proteomes" id="UP000515129">
    <property type="component" value="Chromosome 6"/>
</dbReference>
<dbReference type="FunFam" id="1.20.5.340:FF:000008">
    <property type="entry name" value="Myosin heavy chain 11"/>
    <property type="match status" value="1"/>
</dbReference>
<dbReference type="FunFam" id="4.10.270.10:FF:000001">
    <property type="entry name" value="Myosin heavy chain, non-muscle"/>
    <property type="match status" value="1"/>
</dbReference>
<dbReference type="PANTHER" id="PTHR45615:SF24">
    <property type="entry name" value="MYOSIN-10"/>
    <property type="match status" value="1"/>
</dbReference>
<dbReference type="Pfam" id="PF01576">
    <property type="entry name" value="Myosin_tail_1"/>
    <property type="match status" value="1"/>
</dbReference>
<dbReference type="SUPFAM" id="SSF57997">
    <property type="entry name" value="Tropomyosin"/>
    <property type="match status" value="1"/>
</dbReference>
<dbReference type="Gene3D" id="3.40.850.10">
    <property type="entry name" value="Kinesin motor domain"/>
    <property type="match status" value="1"/>
</dbReference>
<dbReference type="InterPro" id="IPR008989">
    <property type="entry name" value="Myosin_S1_N"/>
</dbReference>
<dbReference type="RefSeq" id="XP_026113064.1">
    <property type="nucleotide sequence ID" value="XM_026257279.1"/>
</dbReference>
<evidence type="ECO:0000256" key="8">
    <source>
        <dbReference type="ARBA" id="ARBA00023175"/>
    </source>
</evidence>
<dbReference type="Pfam" id="PF00063">
    <property type="entry name" value="Myosin_head"/>
    <property type="match status" value="1"/>
</dbReference>
<keyword evidence="4 10" id="KW-0067">ATP-binding</keyword>
<evidence type="ECO:0000256" key="7">
    <source>
        <dbReference type="ARBA" id="ARBA00023123"/>
    </source>
</evidence>
<dbReference type="SUPFAM" id="SSF52540">
    <property type="entry name" value="P-loop containing nucleoside triphosphate hydrolases"/>
    <property type="match status" value="1"/>
</dbReference>
<dbReference type="Gene3D" id="2.30.30.360">
    <property type="entry name" value="Myosin S1 fragment, N-terminal"/>
    <property type="match status" value="1"/>
</dbReference>
<dbReference type="Gene3D" id="1.10.10.820">
    <property type="match status" value="1"/>
</dbReference>
<keyword evidence="6" id="KW-0175">Coiled coil</keyword>
<keyword evidence="2" id="KW-0488">Methylation</keyword>
<evidence type="ECO:0000256" key="3">
    <source>
        <dbReference type="ARBA" id="ARBA00022741"/>
    </source>
</evidence>
<dbReference type="Gene3D" id="1.20.58.530">
    <property type="match status" value="1"/>
</dbReference>
<evidence type="ECO:0000256" key="1">
    <source>
        <dbReference type="ARBA" id="ARBA00008314"/>
    </source>
</evidence>
<dbReference type="PRINTS" id="PR00193">
    <property type="entry name" value="MYOSINHEAVY"/>
</dbReference>
<dbReference type="PROSITE" id="PS51456">
    <property type="entry name" value="MYOSIN_MOTOR"/>
    <property type="match status" value="1"/>
</dbReference>
<dbReference type="FunFam" id="1.20.5.340:FF:000007">
    <property type="entry name" value="Myosin heavy chain, non-muscle"/>
    <property type="match status" value="1"/>
</dbReference>
<dbReference type="Gene3D" id="3.30.70.1590">
    <property type="match status" value="1"/>
</dbReference>
<dbReference type="Pfam" id="PF00612">
    <property type="entry name" value="IQ"/>
    <property type="match status" value="1"/>
</dbReference>
<dbReference type="SMART" id="SM00015">
    <property type="entry name" value="IQ"/>
    <property type="match status" value="1"/>
</dbReference>
<dbReference type="Gene3D" id="6.10.250.2420">
    <property type="match status" value="1"/>
</dbReference>
<keyword evidence="14" id="KW-1185">Reference proteome</keyword>
<feature type="domain" description="Myosin motor" evidence="12">
    <location>
        <begin position="88"/>
        <end position="796"/>
    </location>
</feature>
<dbReference type="FunFam" id="1.20.5.340:FF:000009">
    <property type="entry name" value="myosin-11 isoform X2"/>
    <property type="match status" value="1"/>
</dbReference>
<keyword evidence="3 10" id="KW-0547">Nucleotide-binding</keyword>
<feature type="compositionally biased region" description="Basic and acidic residues" evidence="11">
    <location>
        <begin position="1226"/>
        <end position="1251"/>
    </location>
</feature>
<feature type="region of interest" description="Disordered" evidence="11">
    <location>
        <begin position="944"/>
        <end position="966"/>
    </location>
</feature>
<dbReference type="InterPro" id="IPR001609">
    <property type="entry name" value="Myosin_head_motor_dom-like"/>
</dbReference>
<dbReference type="CTD" id="4628"/>
<dbReference type="FunFam" id="3.40.850.10:FF:000101">
    <property type="entry name" value="Slow myosin heavy chain 2"/>
    <property type="match status" value="1"/>
</dbReference>
<feature type="region of interest" description="Disordered" evidence="11">
    <location>
        <begin position="1888"/>
        <end position="1986"/>
    </location>
</feature>
<dbReference type="FunFam" id="1.10.10.820:FF:000002">
    <property type="entry name" value="Myosin heavy chain 10"/>
    <property type="match status" value="1"/>
</dbReference>
<dbReference type="Pfam" id="PF02736">
    <property type="entry name" value="Myosin_N"/>
    <property type="match status" value="1"/>
</dbReference>
<dbReference type="CDD" id="cd14920">
    <property type="entry name" value="MYSc_Myh10"/>
    <property type="match status" value="1"/>
</dbReference>
<sequence>MPEMAQRSGQEDPERYLFVDRAMVYNPASQADWTAKKLVWVPSERHGFEAASIREERGEEVLVELAENGKKALVNKDDIQKMNPPKFSKVEDMAELTCLNEASVLHNLKDRYYSGLIYTYSGLFCVVINPYKNLPIYSENIIEMYRGKKRHEMPPHIYAISESAYRCMLQDREDQSILCTGESGAGKTENTKKVIQYLAHVASSHKGRKDHNIPPESPKAVKLQGELERQLLQANPILESFGNAKTVKNDNSSRFGKFIRINFDVTGYIVGANIETYLLEKSRAVRQAKDERTFHVFYQLLAGAGEHLRSDLLLEGFNNYRFLSNGNIPIPGQQDKDNFQETMEAMHIMSFSHEEILSMLKVVSAVLQFGNIVFKKERNTDQASMPENTAAQKLCHLLGMNVMEFTRAILSPRIKVGRDYVQKAQTKEQADFAVEALAKATYERLFRWLVHRINKALDRTKRQGASFIGILDIAGFEIFQLNSFEQLCINYTNEKLQQLFNHTMFVLEQEEYQREGIEWSFIDFGLDLQPCIDLIERPANPPGVLALLDEECWFPKATDKTFVDKLVQEQGTHAKFQKPRQLKDKADFSIIHYAGRVDYKADEWLMKNMDPLNDNVATLLHQSTDKFVGELWKDVDRIVGLDQVAGMNETAFGATYKTKKGMFRTVGQLYKESLTKLMATLRNTNPNFVRCIIPNHEKRAGKLEPHLVLDQLRCNGVLEGIRICRQGFPNRIVFQEFRQRYEILTPNAIPKGFMDGKQACERMIRALELDPNLYRIGQSKIFFRTGVLAHLEEERDLKITDIIIYFQSVCRGYLARKAFAKKQQQLSALKVLQRNCAAYLKLRHWQWWRLFTKVKPLLQVTRQEEEMQAKDEELIKVKERQVKVENELVEMERKHQQLLEEKNILAEQLQAETELFAEAEEMRARLVAKKQELEEILHDLESRVEEEEERNQSLQNEKKKMQSHIQDLEEQLDEEEAARQKLQLEKVTAEAKIKKMEEDILLLEDQNSKFLKEKKLLEDRVSEMTSQLAEEEEKAKNLGKVKNKQEMMMVDLEERLKKEEKTRQELEKSKRKLDAETTDLQDQIAELQAQIEELKIQLAKKEEELQAVLARGDEEVAQKNNALKQVRELQAQLAELQEDLESEKAARNKAEKLKRDLSEELEALKTELEDTLDTTAAQQELRTKREQEVAELKKAIDDEMKNHESQVQEMRQRHGTALEEISEQLEQAKRVKSNLEKNKQTLESDNKELTSEVKSLQQAKSESEHKRKKLEAQLQEFMARFSEGEKVKGELSDRSHKLQAELDNVSALLEDAEKKGIKLAKDTSSLESQLQDTQELLQEETRQKLNLSSRIRQLEEEKNSLLEQQEEEEEARRNLEKQLATLQSQLVETKKKLEDDVGALEGLEEVKRKLQKDMEGTSQKLEEKAIAYDKLEKTKNRLQQELDDLMVDLDHQRQIVSNLEKKQKKFDQMLAEEKTISARYAEERDRAEAEAREKDTKALAMARALDEALEAKEEFERLNKQLRAEMEDLMSSKDDVGKNVHELEKSKRTLEQQVEEMRTQLEELEDELQATEDAKLRLEVNMQAMKAQFDRDLQARDEQNEEKKRALVKQVREMEAELEDERKQRALAVAAKKKLEMDLKDVEAQIEAANKARDEAIKQLRKLQAQMKDYQRELEEARSSRDEIFAQSKENEKKLKSLEAEILQLQEDLASSERARRHAEQERDELADEISNSASGKAALLDEKRRLEARIAQLEEELEEEQSNMELLNDRFRKTTMQVDTLNTELAGERSAAQKSENARQQLERQNKDLKAKLQELEGSIKSKFKASIAALEAKIIQLEEQLEQEAKERAAANKIVRRTEKKLKEVFMQVEDERRHADQYKEQLEKANSRMKQLKRQLEEAEEEATRANASRRKLQRELDDATEANEGLSREVITLKNRLRRGGPVSFSSSRSGRRPLQMEGEFSDDDADSKASDLNENPPAQAE</sequence>
<dbReference type="GO" id="GO:0000281">
    <property type="term" value="P:mitotic cytokinesis"/>
    <property type="evidence" value="ECO:0007669"/>
    <property type="project" value="TreeGrafter"/>
</dbReference>
<keyword evidence="8 10" id="KW-0505">Motor protein</keyword>
<feature type="compositionally biased region" description="Basic and acidic residues" evidence="11">
    <location>
        <begin position="1196"/>
        <end position="1212"/>
    </location>
</feature>
<comment type="similarity">
    <text evidence="1 10">Belongs to the TRAFAC class myosin-kinesin ATPase superfamily. Myosin family.</text>
</comment>
<dbReference type="FunFam" id="3.30.70.1590:FF:000001">
    <property type="entry name" value="Myosin heavy chain"/>
    <property type="match status" value="1"/>
</dbReference>
<feature type="region of interest" description="Disordered" evidence="11">
    <location>
        <begin position="1196"/>
        <end position="1269"/>
    </location>
</feature>
<dbReference type="GO" id="GO:0051015">
    <property type="term" value="F:actin filament binding"/>
    <property type="evidence" value="ECO:0007669"/>
    <property type="project" value="InterPro"/>
</dbReference>
<evidence type="ECO:0000313" key="15">
    <source>
        <dbReference type="RefSeq" id="XP_026113064.1"/>
    </source>
</evidence>
<organism evidence="14 15">
    <name type="scientific">Carassius auratus</name>
    <name type="common">Goldfish</name>
    <dbReference type="NCBI Taxonomy" id="7957"/>
    <lineage>
        <taxon>Eukaryota</taxon>
        <taxon>Metazoa</taxon>
        <taxon>Chordata</taxon>
        <taxon>Craniata</taxon>
        <taxon>Vertebrata</taxon>
        <taxon>Euteleostomi</taxon>
        <taxon>Actinopterygii</taxon>
        <taxon>Neopterygii</taxon>
        <taxon>Teleostei</taxon>
        <taxon>Ostariophysi</taxon>
        <taxon>Cypriniformes</taxon>
        <taxon>Cyprinidae</taxon>
        <taxon>Cyprininae</taxon>
        <taxon>Carassius</taxon>
    </lineage>
</organism>
<feature type="compositionally biased region" description="Basic and acidic residues" evidence="11">
    <location>
        <begin position="1711"/>
        <end position="1721"/>
    </location>
</feature>
<proteinExistence type="inferred from homology"/>
<evidence type="ECO:0000256" key="9">
    <source>
        <dbReference type="ARBA" id="ARBA00023203"/>
    </source>
</evidence>
<feature type="region of interest" description="Disordered" evidence="11">
    <location>
        <begin position="1708"/>
        <end position="1739"/>
    </location>
</feature>
<dbReference type="InterPro" id="IPR002928">
    <property type="entry name" value="Myosin_tail"/>
</dbReference>
<name>A0A6P6NX81_CARAU</name>
<evidence type="ECO:0000259" key="12">
    <source>
        <dbReference type="PROSITE" id="PS51456"/>
    </source>
</evidence>
<dbReference type="GO" id="GO:0048731">
    <property type="term" value="P:system development"/>
    <property type="evidence" value="ECO:0007669"/>
    <property type="project" value="UniProtKB-ARBA"/>
</dbReference>
<dbReference type="InterPro" id="IPR036961">
    <property type="entry name" value="Kinesin_motor_dom_sf"/>
</dbReference>
<dbReference type="SMART" id="SM00242">
    <property type="entry name" value="MYSc"/>
    <property type="match status" value="1"/>
</dbReference>
<evidence type="ECO:0000256" key="5">
    <source>
        <dbReference type="ARBA" id="ARBA00022860"/>
    </source>
</evidence>
<evidence type="ECO:0000256" key="2">
    <source>
        <dbReference type="ARBA" id="ARBA00022481"/>
    </source>
</evidence>
<dbReference type="FunFam" id="1.20.5.4820:FF:000002">
    <property type="entry name" value="Myosin heavy chain 10"/>
    <property type="match status" value="1"/>
</dbReference>
<feature type="region of interest" description="Disordered" evidence="11">
    <location>
        <begin position="1786"/>
        <end position="1805"/>
    </location>
</feature>
<keyword evidence="9 10" id="KW-0009">Actin-binding</keyword>
<dbReference type="GO" id="GO:0005516">
    <property type="term" value="F:calmodulin binding"/>
    <property type="evidence" value="ECO:0007669"/>
    <property type="project" value="UniProtKB-KW"/>
</dbReference>
<evidence type="ECO:0000256" key="4">
    <source>
        <dbReference type="ARBA" id="ARBA00022840"/>
    </source>
</evidence>
<feature type="region of interest" description="Actin-binding" evidence="10">
    <location>
        <begin position="674"/>
        <end position="696"/>
    </location>
</feature>
<dbReference type="InterPro" id="IPR000048">
    <property type="entry name" value="IQ_motif_EF-hand-BS"/>
</dbReference>
<dbReference type="SUPFAM" id="SSF90257">
    <property type="entry name" value="Myosin rod fragments"/>
    <property type="match status" value="6"/>
</dbReference>
<feature type="domain" description="Myosin N-terminal SH3-like" evidence="13">
    <location>
        <begin position="34"/>
        <end position="84"/>
    </location>
</feature>
<reference evidence="15" key="1">
    <citation type="submission" date="2025-08" db="UniProtKB">
        <authorList>
            <consortium name="RefSeq"/>
        </authorList>
    </citation>
    <scope>IDENTIFICATION</scope>
    <source>
        <strain evidence="15">Wakin</strain>
        <tissue evidence="15">Muscle</tissue>
    </source>
</reference>
<evidence type="ECO:0000259" key="13">
    <source>
        <dbReference type="PROSITE" id="PS51844"/>
    </source>
</evidence>
<dbReference type="GO" id="GO:0031032">
    <property type="term" value="P:actomyosin structure organization"/>
    <property type="evidence" value="ECO:0007669"/>
    <property type="project" value="TreeGrafter"/>
</dbReference>
<keyword evidence="7 10" id="KW-0518">Myosin</keyword>
<dbReference type="InterPro" id="IPR027417">
    <property type="entry name" value="P-loop_NTPase"/>
</dbReference>
<evidence type="ECO:0000256" key="10">
    <source>
        <dbReference type="PROSITE-ProRule" id="PRU00782"/>
    </source>
</evidence>
<dbReference type="PROSITE" id="PS50096">
    <property type="entry name" value="IQ"/>
    <property type="match status" value="1"/>
</dbReference>
<dbReference type="GO" id="GO:0005524">
    <property type="term" value="F:ATP binding"/>
    <property type="evidence" value="ECO:0007669"/>
    <property type="project" value="UniProtKB-UniRule"/>
</dbReference>